<evidence type="ECO:0000313" key="18">
    <source>
        <dbReference type="EMBL" id="OEG69542.1"/>
    </source>
</evidence>
<dbReference type="EMBL" id="LNVX01000670">
    <property type="protein sequence ID" value="OEG69542.1"/>
    <property type="molecule type" value="Genomic_DNA"/>
</dbReference>
<evidence type="ECO:0000256" key="8">
    <source>
        <dbReference type="ARBA" id="ARBA00022490"/>
    </source>
</evidence>
<evidence type="ECO:0000256" key="11">
    <source>
        <dbReference type="ARBA" id="ARBA00022759"/>
    </source>
</evidence>
<dbReference type="NCBIfam" id="NF000594">
    <property type="entry name" value="PRK00015.1-1"/>
    <property type="match status" value="1"/>
</dbReference>
<dbReference type="PROSITE" id="PS51975">
    <property type="entry name" value="RNASE_H_2"/>
    <property type="match status" value="1"/>
</dbReference>
<protein>
    <recommendedName>
        <fullName evidence="7 14">Ribonuclease HII</fullName>
        <shortName evidence="14">RNase HII</shortName>
        <ecNumber evidence="6 14">3.1.26.4</ecNumber>
    </recommendedName>
</protein>
<dbReference type="InterPro" id="IPR012337">
    <property type="entry name" value="RNaseH-like_sf"/>
</dbReference>
<dbReference type="GO" id="GO:0032299">
    <property type="term" value="C:ribonuclease H2 complex"/>
    <property type="evidence" value="ECO:0007669"/>
    <property type="project" value="TreeGrafter"/>
</dbReference>
<dbReference type="GO" id="GO:0030145">
    <property type="term" value="F:manganese ion binding"/>
    <property type="evidence" value="ECO:0007669"/>
    <property type="project" value="UniProtKB-UniRule"/>
</dbReference>
<comment type="subcellular location">
    <subcellularLocation>
        <location evidence="4 14">Cytoplasm</location>
    </subcellularLocation>
</comment>
<dbReference type="InterPro" id="IPR022898">
    <property type="entry name" value="RNase_HII"/>
</dbReference>
<feature type="binding site" evidence="14 15">
    <location>
        <position position="116"/>
    </location>
    <ligand>
        <name>a divalent metal cation</name>
        <dbReference type="ChEBI" id="CHEBI:60240"/>
    </ligand>
</feature>
<comment type="similarity">
    <text evidence="5 14 16">Belongs to the RNase HII family.</text>
</comment>
<name>A0A1E5ILI6_ENDTX</name>
<keyword evidence="12 14" id="KW-0378">Hydrolase</keyword>
<proteinExistence type="inferred from homology"/>
<evidence type="ECO:0000256" key="4">
    <source>
        <dbReference type="ARBA" id="ARBA00004496"/>
    </source>
</evidence>
<feature type="binding site" evidence="14 15">
    <location>
        <position position="24"/>
    </location>
    <ligand>
        <name>a divalent metal cation</name>
        <dbReference type="ChEBI" id="CHEBI:60240"/>
    </ligand>
</feature>
<dbReference type="Gene3D" id="3.30.420.10">
    <property type="entry name" value="Ribonuclease H-like superfamily/Ribonuclease H"/>
    <property type="match status" value="1"/>
</dbReference>
<evidence type="ECO:0000256" key="12">
    <source>
        <dbReference type="ARBA" id="ARBA00022801"/>
    </source>
</evidence>
<dbReference type="InterPro" id="IPR036397">
    <property type="entry name" value="RNaseH_sf"/>
</dbReference>
<evidence type="ECO:0000313" key="19">
    <source>
        <dbReference type="EMBL" id="OEG71337.1"/>
    </source>
</evidence>
<dbReference type="PANTHER" id="PTHR10954">
    <property type="entry name" value="RIBONUCLEASE H2 SUBUNIT A"/>
    <property type="match status" value="1"/>
</dbReference>
<dbReference type="EMBL" id="LNVX01000224">
    <property type="protein sequence ID" value="OEG71337.1"/>
    <property type="molecule type" value="Genomic_DNA"/>
</dbReference>
<keyword evidence="8 14" id="KW-0963">Cytoplasm</keyword>
<keyword evidence="11 14" id="KW-0255">Endonuclease</keyword>
<evidence type="ECO:0000256" key="1">
    <source>
        <dbReference type="ARBA" id="ARBA00000077"/>
    </source>
</evidence>
<sequence>MMRDMFSFDRNFYNRGFYPIAGIDEAGRGPLAGPVAAAAVILPKNSAIPNLNDSKQLSEKKRETLFKIIKETALAYAVETVNNGIIDEINILQATFLAMSRAVLKLKIKPELCLIDGNRKVHRLSFNQETIVDGDAKSACIAAASILAKVSRDKIMLEYAKQYPVYEFEKHKGYGTKKHIETLKKYGICPIHRLTFSPVSGIIAKTKLNT</sequence>
<evidence type="ECO:0000256" key="9">
    <source>
        <dbReference type="ARBA" id="ARBA00022722"/>
    </source>
</evidence>
<evidence type="ECO:0000256" key="2">
    <source>
        <dbReference type="ARBA" id="ARBA00001946"/>
    </source>
</evidence>
<dbReference type="PANTHER" id="PTHR10954:SF18">
    <property type="entry name" value="RIBONUCLEASE HII"/>
    <property type="match status" value="1"/>
</dbReference>
<evidence type="ECO:0000256" key="7">
    <source>
        <dbReference type="ARBA" id="ARBA00019179"/>
    </source>
</evidence>
<evidence type="ECO:0000256" key="3">
    <source>
        <dbReference type="ARBA" id="ARBA00004065"/>
    </source>
</evidence>
<keyword evidence="20" id="KW-1185">Reference proteome</keyword>
<dbReference type="InterPro" id="IPR024567">
    <property type="entry name" value="RNase_HII/HIII_dom"/>
</dbReference>
<keyword evidence="10 14" id="KW-0479">Metal-binding</keyword>
<comment type="caution">
    <text evidence="19">The sequence shown here is derived from an EMBL/GenBank/DDBJ whole genome shotgun (WGS) entry which is preliminary data.</text>
</comment>
<dbReference type="InterPro" id="IPR001352">
    <property type="entry name" value="RNase_HII/HIII"/>
</dbReference>
<dbReference type="GO" id="GO:0043137">
    <property type="term" value="P:DNA replication, removal of RNA primer"/>
    <property type="evidence" value="ECO:0007669"/>
    <property type="project" value="TreeGrafter"/>
</dbReference>
<dbReference type="AlphaFoldDB" id="A0A1E5ILI6"/>
<gene>
    <name evidence="14" type="primary">rnhB</name>
    <name evidence="18" type="ORF">ATZ36_08975</name>
    <name evidence="19" type="ORF">ATZ36_15340</name>
</gene>
<feature type="binding site" evidence="14 15">
    <location>
        <position position="25"/>
    </location>
    <ligand>
        <name>a divalent metal cation</name>
        <dbReference type="ChEBI" id="CHEBI:60240"/>
    </ligand>
</feature>
<evidence type="ECO:0000256" key="15">
    <source>
        <dbReference type="PROSITE-ProRule" id="PRU01319"/>
    </source>
</evidence>
<dbReference type="HAMAP" id="MF_00052_B">
    <property type="entry name" value="RNase_HII_B"/>
    <property type="match status" value="1"/>
</dbReference>
<evidence type="ECO:0000259" key="17">
    <source>
        <dbReference type="PROSITE" id="PS51975"/>
    </source>
</evidence>
<comment type="function">
    <text evidence="3 14 16">Endonuclease that specifically degrades the RNA of RNA-DNA hybrids.</text>
</comment>
<evidence type="ECO:0000256" key="10">
    <source>
        <dbReference type="ARBA" id="ARBA00022723"/>
    </source>
</evidence>
<keyword evidence="13 14" id="KW-0464">Manganese</keyword>
<dbReference type="Proteomes" id="UP000095237">
    <property type="component" value="Unassembled WGS sequence"/>
</dbReference>
<keyword evidence="9 14" id="KW-0540">Nuclease</keyword>
<comment type="catalytic activity">
    <reaction evidence="1 14 15 16">
        <text>Endonucleolytic cleavage to 5'-phosphomonoester.</text>
        <dbReference type="EC" id="3.1.26.4"/>
    </reaction>
</comment>
<dbReference type="FunFam" id="3.30.420.10:FF:000006">
    <property type="entry name" value="Ribonuclease HII"/>
    <property type="match status" value="1"/>
</dbReference>
<accession>A0A1E5ILI6</accession>
<comment type="cofactor">
    <cofactor evidence="14 15">
        <name>Mn(2+)</name>
        <dbReference type="ChEBI" id="CHEBI:29035"/>
    </cofactor>
    <cofactor evidence="14 15">
        <name>Mg(2+)</name>
        <dbReference type="ChEBI" id="CHEBI:18420"/>
    </cofactor>
    <text evidence="14 15">Manganese or magnesium. Binds 1 divalent metal ion per monomer in the absence of substrate. May bind a second metal ion after substrate binding.</text>
</comment>
<comment type="cofactor">
    <cofactor evidence="2">
        <name>Mg(2+)</name>
        <dbReference type="ChEBI" id="CHEBI:18420"/>
    </cofactor>
</comment>
<evidence type="ECO:0000256" key="13">
    <source>
        <dbReference type="ARBA" id="ARBA00023211"/>
    </source>
</evidence>
<dbReference type="GO" id="GO:0005737">
    <property type="term" value="C:cytoplasm"/>
    <property type="evidence" value="ECO:0007669"/>
    <property type="project" value="UniProtKB-SubCell"/>
</dbReference>
<dbReference type="GO" id="GO:0004523">
    <property type="term" value="F:RNA-DNA hybrid ribonuclease activity"/>
    <property type="evidence" value="ECO:0007669"/>
    <property type="project" value="UniProtKB-UniRule"/>
</dbReference>
<evidence type="ECO:0000256" key="6">
    <source>
        <dbReference type="ARBA" id="ARBA00012180"/>
    </source>
</evidence>
<evidence type="ECO:0000256" key="16">
    <source>
        <dbReference type="RuleBase" id="RU003515"/>
    </source>
</evidence>
<dbReference type="GO" id="GO:0006298">
    <property type="term" value="P:mismatch repair"/>
    <property type="evidence" value="ECO:0007669"/>
    <property type="project" value="TreeGrafter"/>
</dbReference>
<reference evidence="19 20" key="1">
    <citation type="submission" date="2015-11" db="EMBL/GenBank/DDBJ databases">
        <title>Evidence for parallel genomic evolution in an endosymbiosis of termite gut flagellates.</title>
        <authorList>
            <person name="Zheng H."/>
        </authorList>
    </citation>
    <scope>NUCLEOTIDE SEQUENCE [LARGE SCALE GENOMIC DNA]</scope>
    <source>
        <strain evidence="19 20">CET450</strain>
    </source>
</reference>
<dbReference type="CDD" id="cd07182">
    <property type="entry name" value="RNase_HII_bacteria_HII_like"/>
    <property type="match status" value="1"/>
</dbReference>
<evidence type="ECO:0000256" key="14">
    <source>
        <dbReference type="HAMAP-Rule" id="MF_00052"/>
    </source>
</evidence>
<organism evidence="19 20">
    <name type="scientific">Endomicrobium trichonymphae</name>
    <dbReference type="NCBI Taxonomy" id="1408204"/>
    <lineage>
        <taxon>Bacteria</taxon>
        <taxon>Pseudomonadati</taxon>
        <taxon>Elusimicrobiota</taxon>
        <taxon>Endomicrobiia</taxon>
        <taxon>Endomicrobiales</taxon>
        <taxon>Endomicrobiaceae</taxon>
        <taxon>Candidatus Endomicrobiellum</taxon>
    </lineage>
</organism>
<evidence type="ECO:0000313" key="20">
    <source>
        <dbReference type="Proteomes" id="UP000095237"/>
    </source>
</evidence>
<dbReference type="NCBIfam" id="NF000595">
    <property type="entry name" value="PRK00015.1-3"/>
    <property type="match status" value="1"/>
</dbReference>
<dbReference type="EC" id="3.1.26.4" evidence="6 14"/>
<evidence type="ECO:0000256" key="5">
    <source>
        <dbReference type="ARBA" id="ARBA00007383"/>
    </source>
</evidence>
<dbReference type="SUPFAM" id="SSF53098">
    <property type="entry name" value="Ribonuclease H-like"/>
    <property type="match status" value="1"/>
</dbReference>
<dbReference type="GO" id="GO:0003723">
    <property type="term" value="F:RNA binding"/>
    <property type="evidence" value="ECO:0007669"/>
    <property type="project" value="UniProtKB-UniRule"/>
</dbReference>
<feature type="domain" description="RNase H type-2" evidence="17">
    <location>
        <begin position="18"/>
        <end position="208"/>
    </location>
</feature>
<dbReference type="Pfam" id="PF01351">
    <property type="entry name" value="RNase_HII"/>
    <property type="match status" value="1"/>
</dbReference>